<gene>
    <name evidence="2" type="ORF">LX70_01852</name>
</gene>
<dbReference type="Proteomes" id="UP000238338">
    <property type="component" value="Unassembled WGS sequence"/>
</dbReference>
<dbReference type="InterPro" id="IPR003779">
    <property type="entry name" value="CMD-like"/>
</dbReference>
<feature type="domain" description="Carboxymuconolactone decarboxylase-like" evidence="1">
    <location>
        <begin position="40"/>
        <end position="102"/>
    </location>
</feature>
<dbReference type="GO" id="GO:0051920">
    <property type="term" value="F:peroxiredoxin activity"/>
    <property type="evidence" value="ECO:0007669"/>
    <property type="project" value="InterPro"/>
</dbReference>
<dbReference type="RefSeq" id="WP_105514363.1">
    <property type="nucleotide sequence ID" value="NZ_PVEP01000003.1"/>
</dbReference>
<keyword evidence="3" id="KW-1185">Reference proteome</keyword>
<evidence type="ECO:0000259" key="1">
    <source>
        <dbReference type="Pfam" id="PF02627"/>
    </source>
</evidence>
<dbReference type="PANTHER" id="PTHR34846:SF11">
    <property type="entry name" value="4-CARBOXYMUCONOLACTONE DECARBOXYLASE FAMILY PROTEIN (AFU_ORTHOLOGUE AFUA_6G11590)"/>
    <property type="match status" value="1"/>
</dbReference>
<dbReference type="PANTHER" id="PTHR34846">
    <property type="entry name" value="4-CARBOXYMUCONOLACTONE DECARBOXYLASE FAMILY PROTEIN (AFU_ORTHOLOGUE AFUA_6G11590)"/>
    <property type="match status" value="1"/>
</dbReference>
<reference evidence="2 3" key="1">
    <citation type="submission" date="2018-02" db="EMBL/GenBank/DDBJ databases">
        <title>Genomic Encyclopedia of Archaeal and Bacterial Type Strains, Phase II (KMG-II): from individual species to whole genera.</title>
        <authorList>
            <person name="Goeker M."/>
        </authorList>
    </citation>
    <scope>NUCLEOTIDE SEQUENCE [LARGE SCALE GENOMIC DNA]</scope>
    <source>
        <strain evidence="2 3">DSM 18921</strain>
    </source>
</reference>
<dbReference type="Pfam" id="PF02627">
    <property type="entry name" value="CMD"/>
    <property type="match status" value="1"/>
</dbReference>
<name>A0A2S8S845_9RHOB</name>
<evidence type="ECO:0000313" key="3">
    <source>
        <dbReference type="Proteomes" id="UP000238338"/>
    </source>
</evidence>
<dbReference type="InterPro" id="IPR029032">
    <property type="entry name" value="AhpD-like"/>
</dbReference>
<dbReference type="EMBL" id="PVEP01000003">
    <property type="protein sequence ID" value="PQV56997.1"/>
    <property type="molecule type" value="Genomic_DNA"/>
</dbReference>
<keyword evidence="2" id="KW-0575">Peroxidase</keyword>
<protein>
    <submittedName>
        <fullName evidence="2">Alkylhydroperoxidase family enzyme</fullName>
    </submittedName>
</protein>
<evidence type="ECO:0000313" key="2">
    <source>
        <dbReference type="EMBL" id="PQV56997.1"/>
    </source>
</evidence>
<dbReference type="OrthoDB" id="4704294at2"/>
<accession>A0A2S8S845</accession>
<keyword evidence="2" id="KW-0560">Oxidoreductase</keyword>
<comment type="caution">
    <text evidence="2">The sequence shown here is derived from an EMBL/GenBank/DDBJ whole genome shotgun (WGS) entry which is preliminary data.</text>
</comment>
<proteinExistence type="predicted"/>
<organism evidence="2 3">
    <name type="scientific">Albidovulum denitrificans</name>
    <dbReference type="NCBI Taxonomy" id="404881"/>
    <lineage>
        <taxon>Bacteria</taxon>
        <taxon>Pseudomonadati</taxon>
        <taxon>Pseudomonadota</taxon>
        <taxon>Alphaproteobacteria</taxon>
        <taxon>Rhodobacterales</taxon>
        <taxon>Paracoccaceae</taxon>
        <taxon>Albidovulum</taxon>
    </lineage>
</organism>
<sequence length="184" mass="19896">MANDNPMLPVSDEDWPESIPEMRSGFAGGLNVYRVMAHHPALLKAWSDLREHVVNRTSLGRDRSEVVILRTGVRLGSAYEWAQHVVRARTCGLDDTRIRSMRGSPDQMAPADALLATAVDELLDGAELTPATKARLLAEMGAEGALDLIATVGFYSTLAFILKSFATPLDGDIAAALRADPIDP</sequence>
<dbReference type="AlphaFoldDB" id="A0A2S8S845"/>
<dbReference type="Gene3D" id="1.20.1290.10">
    <property type="entry name" value="AhpD-like"/>
    <property type="match status" value="1"/>
</dbReference>
<dbReference type="SUPFAM" id="SSF69118">
    <property type="entry name" value="AhpD-like"/>
    <property type="match status" value="1"/>
</dbReference>